<reference evidence="2" key="1">
    <citation type="submission" date="2022-12" db="EMBL/GenBank/DDBJ databases">
        <title>New Phytohabitans aurantiacus sp. RD004123 nov., an actinomycete isolated from soil.</title>
        <authorList>
            <person name="Triningsih D.W."/>
            <person name="Harunari E."/>
            <person name="Igarashi Y."/>
        </authorList>
    </citation>
    <scope>NUCLEOTIDE SEQUENCE</scope>
    <source>
        <strain evidence="2">RD004123</strain>
    </source>
</reference>
<dbReference type="Gene3D" id="3.30.530.20">
    <property type="match status" value="1"/>
</dbReference>
<dbReference type="SUPFAM" id="SSF55961">
    <property type="entry name" value="Bet v1-like"/>
    <property type="match status" value="1"/>
</dbReference>
<proteinExistence type="predicted"/>
<evidence type="ECO:0000259" key="1">
    <source>
        <dbReference type="PROSITE" id="PS51819"/>
    </source>
</evidence>
<dbReference type="EMBL" id="BSDI01000002">
    <property type="protein sequence ID" value="GLH95334.1"/>
    <property type="molecule type" value="Genomic_DNA"/>
</dbReference>
<sequence>MTEAQTVSSTVDVAVDPATAFKAFTEEMDLWWVRGPINFWSDGGRVVEVRCEPGVGGRILEILDDPTAGTVFERARITLWEPGVRLGWASSTDDVQTDVSFARVEGGTRVTVTHVIPTGGHDRGGSAWSRVVPRWFGAWCDRRGRVPHEQIDIARLSLGVYYTRPAAAARWLADVFGFEPASDLPVGPDPLPEGEHGHPWIEFRIGNALLNVFKLDGERANGARTHVPWIYVDDLSAHFARAKGKGATIVDDINAHSGSSAYVVDDLEGNRWTFSQARPAMR</sequence>
<gene>
    <name evidence="2" type="ORF">Pa4123_06060</name>
</gene>
<dbReference type="RefSeq" id="WP_281892325.1">
    <property type="nucleotide sequence ID" value="NZ_BSDI01000002.1"/>
</dbReference>
<dbReference type="InterPro" id="IPR037523">
    <property type="entry name" value="VOC_core"/>
</dbReference>
<dbReference type="InterPro" id="IPR029068">
    <property type="entry name" value="Glyas_Bleomycin-R_OHBP_Dase"/>
</dbReference>
<comment type="caution">
    <text evidence="2">The sequence shown here is derived from an EMBL/GenBank/DDBJ whole genome shotgun (WGS) entry which is preliminary data.</text>
</comment>
<keyword evidence="3" id="KW-1185">Reference proteome</keyword>
<dbReference type="InterPro" id="IPR023393">
    <property type="entry name" value="START-like_dom_sf"/>
</dbReference>
<protein>
    <recommendedName>
        <fullName evidence="1">VOC domain-containing protein</fullName>
    </recommendedName>
</protein>
<dbReference type="Gene3D" id="3.10.180.10">
    <property type="entry name" value="2,3-Dihydroxybiphenyl 1,2-Dioxygenase, domain 1"/>
    <property type="match status" value="1"/>
</dbReference>
<name>A0ABQ5QLV6_9ACTN</name>
<accession>A0ABQ5QLV6</accession>
<dbReference type="SUPFAM" id="SSF54593">
    <property type="entry name" value="Glyoxalase/Bleomycin resistance protein/Dihydroxybiphenyl dioxygenase"/>
    <property type="match status" value="1"/>
</dbReference>
<dbReference type="Pfam" id="PF00903">
    <property type="entry name" value="Glyoxalase"/>
    <property type="match status" value="1"/>
</dbReference>
<feature type="domain" description="VOC" evidence="1">
    <location>
        <begin position="154"/>
        <end position="277"/>
    </location>
</feature>
<organism evidence="2 3">
    <name type="scientific">Phytohabitans aurantiacus</name>
    <dbReference type="NCBI Taxonomy" id="3016789"/>
    <lineage>
        <taxon>Bacteria</taxon>
        <taxon>Bacillati</taxon>
        <taxon>Actinomycetota</taxon>
        <taxon>Actinomycetes</taxon>
        <taxon>Micromonosporales</taxon>
        <taxon>Micromonosporaceae</taxon>
    </lineage>
</organism>
<dbReference type="PROSITE" id="PS51819">
    <property type="entry name" value="VOC"/>
    <property type="match status" value="1"/>
</dbReference>
<dbReference type="InterPro" id="IPR004360">
    <property type="entry name" value="Glyas_Fos-R_dOase_dom"/>
</dbReference>
<evidence type="ECO:0000313" key="3">
    <source>
        <dbReference type="Proteomes" id="UP001144280"/>
    </source>
</evidence>
<evidence type="ECO:0000313" key="2">
    <source>
        <dbReference type="EMBL" id="GLH95334.1"/>
    </source>
</evidence>
<dbReference type="Proteomes" id="UP001144280">
    <property type="component" value="Unassembled WGS sequence"/>
</dbReference>